<organism evidence="1 2">
    <name type="scientific">Arenibacter certesii</name>
    <dbReference type="NCBI Taxonomy" id="228955"/>
    <lineage>
        <taxon>Bacteria</taxon>
        <taxon>Pseudomonadati</taxon>
        <taxon>Bacteroidota</taxon>
        <taxon>Flavobacteriia</taxon>
        <taxon>Flavobacteriales</taxon>
        <taxon>Flavobacteriaceae</taxon>
        <taxon>Arenibacter</taxon>
    </lineage>
</organism>
<protein>
    <submittedName>
        <fullName evidence="1">Uncharacterized protein</fullName>
    </submittedName>
</protein>
<dbReference type="EMBL" id="BMWP01000037">
    <property type="protein sequence ID" value="GGW48711.1"/>
    <property type="molecule type" value="Genomic_DNA"/>
</dbReference>
<reference evidence="1" key="2">
    <citation type="submission" date="2020-09" db="EMBL/GenBank/DDBJ databases">
        <authorList>
            <person name="Sun Q."/>
            <person name="Kim S."/>
        </authorList>
    </citation>
    <scope>NUCLEOTIDE SEQUENCE</scope>
    <source>
        <strain evidence="1">KCTC 12113</strain>
    </source>
</reference>
<proteinExistence type="predicted"/>
<comment type="caution">
    <text evidence="1">The sequence shown here is derived from an EMBL/GenBank/DDBJ whole genome shotgun (WGS) entry which is preliminary data.</text>
</comment>
<name>A0A918J4Y8_9FLAO</name>
<evidence type="ECO:0000313" key="2">
    <source>
        <dbReference type="Proteomes" id="UP000634668"/>
    </source>
</evidence>
<gene>
    <name evidence="1" type="ORF">GCM10007383_35930</name>
</gene>
<dbReference type="RefSeq" id="WP_026815368.1">
    <property type="nucleotide sequence ID" value="NZ_BMWP01000037.1"/>
</dbReference>
<dbReference type="Proteomes" id="UP000634668">
    <property type="component" value="Unassembled WGS sequence"/>
</dbReference>
<accession>A0A918J4Y8</accession>
<reference evidence="1" key="1">
    <citation type="journal article" date="2014" name="Int. J. Syst. Evol. Microbiol.">
        <title>Complete genome sequence of Corynebacterium casei LMG S-19264T (=DSM 44701T), isolated from a smear-ripened cheese.</title>
        <authorList>
            <consortium name="US DOE Joint Genome Institute (JGI-PGF)"/>
            <person name="Walter F."/>
            <person name="Albersmeier A."/>
            <person name="Kalinowski J."/>
            <person name="Ruckert C."/>
        </authorList>
    </citation>
    <scope>NUCLEOTIDE SEQUENCE</scope>
    <source>
        <strain evidence="1">KCTC 12113</strain>
    </source>
</reference>
<dbReference type="AlphaFoldDB" id="A0A918J4Y8"/>
<sequence>MVEPGTININDGSTTTPLISELPSCSFSGNPADFYIGLSGKLEGDQVRIVGAISAQFVETAILKVMGQGVNDIHWPVILDLNNHIVYHSYQAHTKGLSAVLGWKQLQLINTETTTA</sequence>
<evidence type="ECO:0000313" key="1">
    <source>
        <dbReference type="EMBL" id="GGW48711.1"/>
    </source>
</evidence>
<keyword evidence="2" id="KW-1185">Reference proteome</keyword>